<organism evidence="1 2">
    <name type="scientific">Rickenella mellea</name>
    <dbReference type="NCBI Taxonomy" id="50990"/>
    <lineage>
        <taxon>Eukaryota</taxon>
        <taxon>Fungi</taxon>
        <taxon>Dikarya</taxon>
        <taxon>Basidiomycota</taxon>
        <taxon>Agaricomycotina</taxon>
        <taxon>Agaricomycetes</taxon>
        <taxon>Hymenochaetales</taxon>
        <taxon>Rickenellaceae</taxon>
        <taxon>Rickenella</taxon>
    </lineage>
</organism>
<sequence>KHTRGFSHDIIGRFLCPCNLDWDDESVRQDLRDGKIEVTADEYPLLMYEDCKCDPEDMEKGLGRNKALLRAVKLIFTGRSSAFSNSPGGKTTKAGNAEIAGKTQITPRAIAYAACQLRFSLSTKESWALKDRDFDMQQFYWNVVRLFEDSEQFGPELLDWWKKYVAALSP</sequence>
<feature type="non-terminal residue" evidence="1">
    <location>
        <position position="1"/>
    </location>
</feature>
<dbReference type="EMBL" id="ML170231">
    <property type="protein sequence ID" value="TDL16976.1"/>
    <property type="molecule type" value="Genomic_DNA"/>
</dbReference>
<keyword evidence="2" id="KW-1185">Reference proteome</keyword>
<dbReference type="VEuPathDB" id="FungiDB:BD410DRAFT_730640"/>
<evidence type="ECO:0000313" key="1">
    <source>
        <dbReference type="EMBL" id="TDL16976.1"/>
    </source>
</evidence>
<dbReference type="Proteomes" id="UP000294933">
    <property type="component" value="Unassembled WGS sequence"/>
</dbReference>
<protein>
    <submittedName>
        <fullName evidence="1">Uncharacterized protein</fullName>
    </submittedName>
</protein>
<dbReference type="InterPro" id="IPR046521">
    <property type="entry name" value="DUF6698"/>
</dbReference>
<gene>
    <name evidence="1" type="ORF">BD410DRAFT_730640</name>
</gene>
<dbReference type="STRING" id="50990.A0A4Y7PPL9"/>
<accession>A0A4Y7PPL9</accession>
<evidence type="ECO:0000313" key="2">
    <source>
        <dbReference type="Proteomes" id="UP000294933"/>
    </source>
</evidence>
<dbReference type="OrthoDB" id="3259047at2759"/>
<reference evidence="1 2" key="1">
    <citation type="submission" date="2018-06" db="EMBL/GenBank/DDBJ databases">
        <title>A transcriptomic atlas of mushroom development highlights an independent origin of complex multicellularity.</title>
        <authorList>
            <consortium name="DOE Joint Genome Institute"/>
            <person name="Krizsan K."/>
            <person name="Almasi E."/>
            <person name="Merenyi Z."/>
            <person name="Sahu N."/>
            <person name="Viragh M."/>
            <person name="Koszo T."/>
            <person name="Mondo S."/>
            <person name="Kiss B."/>
            <person name="Balint B."/>
            <person name="Kues U."/>
            <person name="Barry K."/>
            <person name="Hegedus J.C."/>
            <person name="Henrissat B."/>
            <person name="Johnson J."/>
            <person name="Lipzen A."/>
            <person name="Ohm R."/>
            <person name="Nagy I."/>
            <person name="Pangilinan J."/>
            <person name="Yan J."/>
            <person name="Xiong Y."/>
            <person name="Grigoriev I.V."/>
            <person name="Hibbett D.S."/>
            <person name="Nagy L.G."/>
        </authorList>
    </citation>
    <scope>NUCLEOTIDE SEQUENCE [LARGE SCALE GENOMIC DNA]</scope>
    <source>
        <strain evidence="1 2">SZMC22713</strain>
    </source>
</reference>
<dbReference type="AlphaFoldDB" id="A0A4Y7PPL9"/>
<name>A0A4Y7PPL9_9AGAM</name>
<proteinExistence type="predicted"/>
<dbReference type="Pfam" id="PF20414">
    <property type="entry name" value="DUF6698"/>
    <property type="match status" value="1"/>
</dbReference>